<dbReference type="InterPro" id="IPR009843">
    <property type="entry name" value="DUF1403"/>
</dbReference>
<dbReference type="EMBL" id="FBVY01000042">
    <property type="protein sequence ID" value="CUX02204.1"/>
    <property type="molecule type" value="Genomic_DNA"/>
</dbReference>
<protein>
    <recommendedName>
        <fullName evidence="3">DUF1403 family protein</fullName>
    </recommendedName>
</protein>
<dbReference type="Proteomes" id="UP000191933">
    <property type="component" value="Unassembled WGS sequence"/>
</dbReference>
<comment type="caution">
    <text evidence="1">The sequence shown here is derived from an EMBL/GenBank/DDBJ whole genome shotgun (WGS) entry which is preliminary data.</text>
</comment>
<gene>
    <name evidence="1" type="ORF">AGR2A_pa40117</name>
</gene>
<accession>A0A9W5F2R8</accession>
<evidence type="ECO:0008006" key="3">
    <source>
        <dbReference type="Google" id="ProtNLM"/>
    </source>
</evidence>
<name>A0A9W5F2R8_9HYPH</name>
<reference evidence="1 2" key="1">
    <citation type="submission" date="2016-01" db="EMBL/GenBank/DDBJ databases">
        <authorList>
            <person name="Regsiter A."/>
            <person name="william w."/>
        </authorList>
    </citation>
    <scope>NUCLEOTIDE SEQUENCE [LARGE SCALE GENOMIC DNA]</scope>
    <source>
        <strain evidence="1 2">CFBP 5494</strain>
    </source>
</reference>
<keyword evidence="2" id="KW-1185">Reference proteome</keyword>
<proteinExistence type="predicted"/>
<sequence length="60" mass="6757">MRTKGAEPVIRRLLTEHAVPASAPGSKLSRWAANRLFERLESFEAVRELSGRSSFRIFGL</sequence>
<evidence type="ECO:0000313" key="1">
    <source>
        <dbReference type="EMBL" id="CUX02204.1"/>
    </source>
</evidence>
<organism evidence="1 2">
    <name type="scientific">Agrobacterium genomosp. 2 str. CFBP 5494</name>
    <dbReference type="NCBI Taxonomy" id="1183436"/>
    <lineage>
        <taxon>Bacteria</taxon>
        <taxon>Pseudomonadati</taxon>
        <taxon>Pseudomonadota</taxon>
        <taxon>Alphaproteobacteria</taxon>
        <taxon>Hyphomicrobiales</taxon>
        <taxon>Rhizobiaceae</taxon>
        <taxon>Rhizobium/Agrobacterium group</taxon>
        <taxon>Agrobacterium</taxon>
        <taxon>Agrobacterium tumefaciens complex</taxon>
    </lineage>
</organism>
<dbReference type="AlphaFoldDB" id="A0A9W5F2R8"/>
<evidence type="ECO:0000313" key="2">
    <source>
        <dbReference type="Proteomes" id="UP000191933"/>
    </source>
</evidence>
<dbReference type="Pfam" id="PF07183">
    <property type="entry name" value="DUF1403"/>
    <property type="match status" value="1"/>
</dbReference>